<dbReference type="EMBL" id="LN871598">
    <property type="protein sequence ID" value="CTQ41338.1"/>
    <property type="molecule type" value="Genomic_DNA"/>
</dbReference>
<proteinExistence type="predicted"/>
<evidence type="ECO:0000313" key="1">
    <source>
        <dbReference type="EMBL" id="CTQ41338.1"/>
    </source>
</evidence>
<dbReference type="KEGG" id="bmic:BMR1_03g03690"/>
<reference evidence="1 2" key="1">
    <citation type="journal article" date="2012" name="Nucleic Acids Res.">
        <title>Sequencing of the smallest Apicomplexan genome from the human pathogen Babesia microti.</title>
        <authorList>
            <person name="Cornillot E."/>
            <person name="Hadj-Kaddour K."/>
            <person name="Dassouli A."/>
            <person name="Noel B."/>
            <person name="Ranwez V."/>
            <person name="Vacherie B."/>
            <person name="Augagneur Y."/>
            <person name="Bres V."/>
            <person name="Duclos A."/>
            <person name="Randazzo S."/>
            <person name="Carcy B."/>
            <person name="Debierre-Grockiego F."/>
            <person name="Delbecq S."/>
            <person name="Moubri-Menage K."/>
            <person name="Shams-Eldin H."/>
            <person name="Usmani-Brown S."/>
            <person name="Bringaud F."/>
            <person name="Wincker P."/>
            <person name="Vivares C.P."/>
            <person name="Schwarz R.T."/>
            <person name="Schetters T.P."/>
            <person name="Krause P.J."/>
            <person name="Gorenflot A."/>
            <person name="Berry V."/>
            <person name="Barbe V."/>
            <person name="Ben Mamoun C."/>
        </authorList>
    </citation>
    <scope>NUCLEOTIDE SEQUENCE [LARGE SCALE GENOMIC DNA]</scope>
    <source>
        <strain evidence="1 2">RI</strain>
    </source>
</reference>
<accession>A0A0K3ARS3</accession>
<dbReference type="RefSeq" id="XP_012649349.1">
    <property type="nucleotide sequence ID" value="XM_012793895.1"/>
</dbReference>
<organism evidence="1 2">
    <name type="scientific">Babesia microti (strain RI)</name>
    <dbReference type="NCBI Taxonomy" id="1133968"/>
    <lineage>
        <taxon>Eukaryota</taxon>
        <taxon>Sar</taxon>
        <taxon>Alveolata</taxon>
        <taxon>Apicomplexa</taxon>
        <taxon>Aconoidasida</taxon>
        <taxon>Piroplasmida</taxon>
        <taxon>Babesiidae</taxon>
        <taxon>Babesia</taxon>
    </lineage>
</organism>
<protein>
    <submittedName>
        <fullName evidence="1">Uncharacterized protein</fullName>
    </submittedName>
</protein>
<name>A0A0K3ARS3_BABMR</name>
<gene>
    <name evidence="1" type="ORF">BMR1_03g03690</name>
</gene>
<sequence length="483" mass="55029">MHIDLENKQWSSRRFSEDDICNFLKSYKLLDIAKYFYNSSSIISPNDYRSLKDIYTSYYSNSVSNGGIRTYNDDFLDYINATSAKLYDFGTTNVVNFSLSEYAVMNSFNGVKMSDYTRYECSMLNDLVLVDNLYWSDDSDEENVDLSPNSSESLDISMAKIGYNAVIQCVQDKQSTAHLKQLIMRQDLVARLESRLRVNIYNNSGLIYNVLFMDSIGLIRLLNSYCCCINKKLIRAHVTIVDGIMIDNVFDVNDSYIVCFLDTISLNTSEPSKLIAIIDIIVSECGIGKNNYNIYHMIIGDECNLSYFTHGGTSEFDILSVVNRNKVICIPFITNGEIKKWLEQWLNLKLHPIANLNSELMNVLDRIIRSLGTTMDKYLICILPVSLSDITLFDERFSLNLASSDTSMHKAIDLLSSAIGDTNVKHILESIAYRDAKILYYNLIGTEKIHNHVPVDNELFNLLDQEISKQNLTNNILGYCGTH</sequence>
<reference evidence="1 2" key="3">
    <citation type="journal article" date="2016" name="Sci. Rep.">
        <title>Genome-wide diversity and gene expression profiling of Babesia microti isolates identify polymorphic genes that mediate host-pathogen interactions.</title>
        <authorList>
            <person name="Silva J.C."/>
            <person name="Cornillot E."/>
            <person name="McCracken C."/>
            <person name="Usmani-Brown S."/>
            <person name="Dwivedi A."/>
            <person name="Ifeonu O.O."/>
            <person name="Crabtree J."/>
            <person name="Gotia H.T."/>
            <person name="Virji A.Z."/>
            <person name="Reynes C."/>
            <person name="Colinge J."/>
            <person name="Kumar V."/>
            <person name="Lawres L."/>
            <person name="Pazzi J.E."/>
            <person name="Pablo J.V."/>
            <person name="Hung C."/>
            <person name="Brancato J."/>
            <person name="Kumari P."/>
            <person name="Orvis J."/>
            <person name="Tretina K."/>
            <person name="Chibucos M."/>
            <person name="Ott S."/>
            <person name="Sadzewicz L."/>
            <person name="Sengamalay N."/>
            <person name="Shetty A.C."/>
            <person name="Su Q."/>
            <person name="Tallon L."/>
            <person name="Fraser C.M."/>
            <person name="Frutos R."/>
            <person name="Molina D.M."/>
            <person name="Krause P.J."/>
            <person name="Ben Mamoun C."/>
        </authorList>
    </citation>
    <scope>NUCLEOTIDE SEQUENCE [LARGE SCALE GENOMIC DNA]</scope>
    <source>
        <strain evidence="1 2">RI</strain>
    </source>
</reference>
<keyword evidence="2" id="KW-1185">Reference proteome</keyword>
<dbReference type="Proteomes" id="UP000002899">
    <property type="component" value="Chromosome III"/>
</dbReference>
<evidence type="ECO:0000313" key="2">
    <source>
        <dbReference type="Proteomes" id="UP000002899"/>
    </source>
</evidence>
<dbReference type="GeneID" id="24425384"/>
<reference evidence="1 2" key="2">
    <citation type="journal article" date="2013" name="PLoS ONE">
        <title>Whole genome mapping and re-organization of the nuclear and mitochondrial genomes of Babesia microti isolates.</title>
        <authorList>
            <person name="Cornillot E."/>
            <person name="Dassouli A."/>
            <person name="Garg A."/>
            <person name="Pachikara N."/>
            <person name="Randazzo S."/>
            <person name="Depoix D."/>
            <person name="Carcy B."/>
            <person name="Delbecq S."/>
            <person name="Frutos R."/>
            <person name="Silva J.C."/>
            <person name="Sutton R."/>
            <person name="Krause P.J."/>
            <person name="Mamoun C.B."/>
        </authorList>
    </citation>
    <scope>NUCLEOTIDE SEQUENCE [LARGE SCALE GENOMIC DNA]</scope>
    <source>
        <strain evidence="1 2">RI</strain>
    </source>
</reference>
<dbReference type="AlphaFoldDB" id="A0A0K3ARS3"/>
<dbReference type="VEuPathDB" id="PiroplasmaDB:BMR1_03g03690"/>